<comment type="caution">
    <text evidence="3">The sequence shown here is derived from an EMBL/GenBank/DDBJ whole genome shotgun (WGS) entry which is preliminary data.</text>
</comment>
<sequence length="263" mass="30893">MKSIIRKHTFRLSAFLFLFSSVLQAQVEKRELFQLKTYTFENEAQEQLTHDYLQKAFIPALKKLQIERVGVFKTRPNEKDTLNQLIVLIPFKDFAQYESLDQKLTQDADYLMRGKDYLKASYDKAPYIRISSTLLRAFKDMPILEPSPLDGPRTERVYELRSYQSPTEELYCNKVKMFNEGGEVTLFDELGFNAVFYGEVLSGSQMPNLMYMTTFANQESRDAHWKLFVDSSTWKTLSAMPEYQNNISHIDIQFLYPTEYSDY</sequence>
<dbReference type="Proteomes" id="UP001549773">
    <property type="component" value="Unassembled WGS sequence"/>
</dbReference>
<dbReference type="SUPFAM" id="SSF54909">
    <property type="entry name" value="Dimeric alpha+beta barrel"/>
    <property type="match status" value="2"/>
</dbReference>
<dbReference type="RefSeq" id="WP_354617089.1">
    <property type="nucleotide sequence ID" value="NZ_JBEWYP010000001.1"/>
</dbReference>
<accession>A0ABV2TSI0</accession>
<feature type="domain" description="NIPSNAP" evidence="2">
    <location>
        <begin position="158"/>
        <end position="261"/>
    </location>
</feature>
<evidence type="ECO:0000313" key="4">
    <source>
        <dbReference type="Proteomes" id="UP001549773"/>
    </source>
</evidence>
<evidence type="ECO:0000313" key="3">
    <source>
        <dbReference type="EMBL" id="MET7028227.1"/>
    </source>
</evidence>
<organism evidence="3 4">
    <name type="scientific">Sediminicola luteus</name>
    <dbReference type="NCBI Taxonomy" id="319238"/>
    <lineage>
        <taxon>Bacteria</taxon>
        <taxon>Pseudomonadati</taxon>
        <taxon>Bacteroidota</taxon>
        <taxon>Flavobacteriia</taxon>
        <taxon>Flavobacteriales</taxon>
        <taxon>Flavobacteriaceae</taxon>
        <taxon>Sediminicola</taxon>
    </lineage>
</organism>
<protein>
    <submittedName>
        <fullName evidence="3">NIPSNAP family protein</fullName>
    </submittedName>
</protein>
<dbReference type="EMBL" id="JBEWYP010000001">
    <property type="protein sequence ID" value="MET7028227.1"/>
    <property type="molecule type" value="Genomic_DNA"/>
</dbReference>
<feature type="chain" id="PRO_5047301236" evidence="1">
    <location>
        <begin position="26"/>
        <end position="263"/>
    </location>
</feature>
<keyword evidence="1" id="KW-0732">Signal</keyword>
<feature type="signal peptide" evidence="1">
    <location>
        <begin position="1"/>
        <end position="25"/>
    </location>
</feature>
<reference evidence="3 4" key="1">
    <citation type="submission" date="2024-07" db="EMBL/GenBank/DDBJ databases">
        <title>The genome sequence of type strain Sediminicola luteus GDMCC 1.2596T.</title>
        <authorList>
            <person name="Liu Y."/>
        </authorList>
    </citation>
    <scope>NUCLEOTIDE SEQUENCE [LARGE SCALE GENOMIC DNA]</scope>
    <source>
        <strain evidence="3 4">GDMCC 1.2596</strain>
    </source>
</reference>
<evidence type="ECO:0000256" key="1">
    <source>
        <dbReference type="SAM" id="SignalP"/>
    </source>
</evidence>
<name>A0ABV2TSI0_9FLAO</name>
<dbReference type="InterPro" id="IPR012577">
    <property type="entry name" value="NIPSNAP"/>
</dbReference>
<dbReference type="InterPro" id="IPR011008">
    <property type="entry name" value="Dimeric_a/b-barrel"/>
</dbReference>
<evidence type="ECO:0000259" key="2">
    <source>
        <dbReference type="Pfam" id="PF07978"/>
    </source>
</evidence>
<dbReference type="Gene3D" id="3.30.70.100">
    <property type="match status" value="2"/>
</dbReference>
<dbReference type="Pfam" id="PF07978">
    <property type="entry name" value="NIPSNAP"/>
    <property type="match status" value="1"/>
</dbReference>
<gene>
    <name evidence="3" type="ORF">ABXZ32_02415</name>
</gene>
<proteinExistence type="predicted"/>
<keyword evidence="4" id="KW-1185">Reference proteome</keyword>